<proteinExistence type="inferred from homology"/>
<dbReference type="Ensembl" id="ENSCJAT00000147222.1">
    <property type="protein sequence ID" value="ENSCJAP00000081976.1"/>
    <property type="gene ID" value="ENSCJAG00000077352.1"/>
</dbReference>
<dbReference type="Gene3D" id="1.20.58.1070">
    <property type="match status" value="1"/>
</dbReference>
<dbReference type="GO" id="GO:0032797">
    <property type="term" value="C:SMN complex"/>
    <property type="evidence" value="ECO:0007669"/>
    <property type="project" value="TreeGrafter"/>
</dbReference>
<dbReference type="Proteomes" id="UP000008225">
    <property type="component" value="Chromosome 5"/>
</dbReference>
<evidence type="ECO:0000256" key="1">
    <source>
        <dbReference type="ARBA" id="ARBA00025758"/>
    </source>
</evidence>
<reference evidence="2" key="2">
    <citation type="submission" date="2025-08" db="UniProtKB">
        <authorList>
            <consortium name="Ensembl"/>
        </authorList>
    </citation>
    <scope>IDENTIFICATION</scope>
</reference>
<organism evidence="2 3">
    <name type="scientific">Callithrix jacchus</name>
    <name type="common">White-tufted-ear marmoset</name>
    <name type="synonym">Simia Jacchus</name>
    <dbReference type="NCBI Taxonomy" id="9483"/>
    <lineage>
        <taxon>Eukaryota</taxon>
        <taxon>Metazoa</taxon>
        <taxon>Chordata</taxon>
        <taxon>Craniata</taxon>
        <taxon>Vertebrata</taxon>
        <taxon>Euteleostomi</taxon>
        <taxon>Mammalia</taxon>
        <taxon>Eutheria</taxon>
        <taxon>Euarchontoglires</taxon>
        <taxon>Primates</taxon>
        <taxon>Haplorrhini</taxon>
        <taxon>Platyrrhini</taxon>
        <taxon>Cebidae</taxon>
        <taxon>Callitrichinae</taxon>
        <taxon>Callithrix</taxon>
        <taxon>Callithrix</taxon>
    </lineage>
</organism>
<dbReference type="InterPro" id="IPR035426">
    <property type="entry name" value="Gemin2/Brr1"/>
</dbReference>
<dbReference type="AlphaFoldDB" id="A0A8I3WDZ0"/>
<accession>A0A8I3WDZ0</accession>
<reference evidence="2" key="3">
    <citation type="submission" date="2025-09" db="UniProtKB">
        <authorList>
            <consortium name="Ensembl"/>
        </authorList>
    </citation>
    <scope>IDENTIFICATION</scope>
</reference>
<dbReference type="PANTHER" id="PTHR12794:SF0">
    <property type="entry name" value="GEM-ASSOCIATED PROTEIN 2"/>
    <property type="match status" value="1"/>
</dbReference>
<dbReference type="GO" id="GO:0000387">
    <property type="term" value="P:spliceosomal snRNP assembly"/>
    <property type="evidence" value="ECO:0007669"/>
    <property type="project" value="InterPro"/>
</dbReference>
<dbReference type="PANTHER" id="PTHR12794">
    <property type="entry name" value="GEMIN2"/>
    <property type="match status" value="1"/>
</dbReference>
<comment type="similarity">
    <text evidence="1">Belongs to the gemin-2 family.</text>
</comment>
<sequence>CLGYYWIEAAQCPDVVVAQIDPKKLKRKQSVNISLSGCQPAPEGYSPTLHWQQQPVARFSTVRQNVNKHRSHWKTQQFDSNVTRPKSEDEEAWKKFCLGEKLCADGAVGPATNESPGIDYVQATITSVLEYLSNWFGKETLLRNWEDDFMLYWLVLKSLYYLRLIH</sequence>
<evidence type="ECO:0000313" key="2">
    <source>
        <dbReference type="Ensembl" id="ENSCJAP00000081976.1"/>
    </source>
</evidence>
<keyword evidence="3" id="KW-1185">Reference proteome</keyword>
<reference evidence="2 3" key="1">
    <citation type="submission" date="2009-03" db="EMBL/GenBank/DDBJ databases">
        <authorList>
            <person name="Warren W."/>
            <person name="Ye L."/>
            <person name="Minx P."/>
            <person name="Worley K."/>
            <person name="Gibbs R."/>
            <person name="Wilson R.K."/>
        </authorList>
    </citation>
    <scope>NUCLEOTIDE SEQUENCE [LARGE SCALE GENOMIC DNA]</scope>
</reference>
<evidence type="ECO:0000313" key="3">
    <source>
        <dbReference type="Proteomes" id="UP000008225"/>
    </source>
</evidence>
<protein>
    <submittedName>
        <fullName evidence="2">Uncharacterized protein</fullName>
    </submittedName>
</protein>
<dbReference type="GO" id="GO:0005634">
    <property type="term" value="C:nucleus"/>
    <property type="evidence" value="ECO:0007669"/>
    <property type="project" value="TreeGrafter"/>
</dbReference>
<dbReference type="GeneTree" id="ENSGT00390000013814"/>
<name>A0A8I3WDZ0_CALJA</name>
<dbReference type="Pfam" id="PF04938">
    <property type="entry name" value="SIP1"/>
    <property type="match status" value="1"/>
</dbReference>